<dbReference type="Gene3D" id="2.60.120.290">
    <property type="entry name" value="Spermadhesin, CUB domain"/>
    <property type="match status" value="2"/>
</dbReference>
<evidence type="ECO:0000256" key="4">
    <source>
        <dbReference type="SAM" id="Phobius"/>
    </source>
</evidence>
<dbReference type="SMART" id="SM00042">
    <property type="entry name" value="CUB"/>
    <property type="match status" value="2"/>
</dbReference>
<dbReference type="PROSITE" id="PS01180">
    <property type="entry name" value="CUB"/>
    <property type="match status" value="2"/>
</dbReference>
<feature type="disulfide bond" evidence="3">
    <location>
        <begin position="320"/>
        <end position="335"/>
    </location>
</feature>
<dbReference type="Proteomes" id="UP001195483">
    <property type="component" value="Unassembled WGS sequence"/>
</dbReference>
<evidence type="ECO:0000256" key="2">
    <source>
        <dbReference type="ARBA" id="ARBA00023157"/>
    </source>
</evidence>
<organism evidence="7 8">
    <name type="scientific">Potamilus streckersoni</name>
    <dbReference type="NCBI Taxonomy" id="2493646"/>
    <lineage>
        <taxon>Eukaryota</taxon>
        <taxon>Metazoa</taxon>
        <taxon>Spiralia</taxon>
        <taxon>Lophotrochozoa</taxon>
        <taxon>Mollusca</taxon>
        <taxon>Bivalvia</taxon>
        <taxon>Autobranchia</taxon>
        <taxon>Heteroconchia</taxon>
        <taxon>Palaeoheterodonta</taxon>
        <taxon>Unionida</taxon>
        <taxon>Unionoidea</taxon>
        <taxon>Unionidae</taxon>
        <taxon>Ambleminae</taxon>
        <taxon>Lampsilini</taxon>
        <taxon>Potamilus</taxon>
    </lineage>
</organism>
<keyword evidence="5" id="KW-0732">Signal</keyword>
<evidence type="ECO:0000256" key="3">
    <source>
        <dbReference type="PROSITE-ProRule" id="PRU00124"/>
    </source>
</evidence>
<keyword evidence="4" id="KW-1133">Transmembrane helix</keyword>
<dbReference type="PROSITE" id="PS50068">
    <property type="entry name" value="LDLRA_2"/>
    <property type="match status" value="1"/>
</dbReference>
<keyword evidence="8" id="KW-1185">Reference proteome</keyword>
<dbReference type="Pfam" id="PF00057">
    <property type="entry name" value="Ldl_recept_a"/>
    <property type="match status" value="1"/>
</dbReference>
<dbReference type="CDD" id="cd00112">
    <property type="entry name" value="LDLa"/>
    <property type="match status" value="1"/>
</dbReference>
<name>A0AAE0W1C7_9BIVA</name>
<feature type="domain" description="CUB" evidence="6">
    <location>
        <begin position="46"/>
        <end position="161"/>
    </location>
</feature>
<evidence type="ECO:0000256" key="5">
    <source>
        <dbReference type="SAM" id="SignalP"/>
    </source>
</evidence>
<dbReference type="PANTHER" id="PTHR24251">
    <property type="entry name" value="OVOCHYMASE-RELATED"/>
    <property type="match status" value="1"/>
</dbReference>
<dbReference type="PANTHER" id="PTHR24251:SF28">
    <property type="entry name" value="NEUROPILIN AND TOLLOID-LIKE, ISOFORM B"/>
    <property type="match status" value="1"/>
</dbReference>
<keyword evidence="4" id="KW-0472">Membrane</keyword>
<keyword evidence="4" id="KW-0812">Transmembrane</keyword>
<dbReference type="SMART" id="SM00192">
    <property type="entry name" value="LDLa"/>
    <property type="match status" value="1"/>
</dbReference>
<dbReference type="AlphaFoldDB" id="A0AAE0W1C7"/>
<dbReference type="FunFam" id="2.60.120.290:FF:000005">
    <property type="entry name" value="Procollagen C-endopeptidase enhancer 1"/>
    <property type="match status" value="1"/>
</dbReference>
<feature type="transmembrane region" description="Helical" evidence="4">
    <location>
        <begin position="353"/>
        <end position="377"/>
    </location>
</feature>
<comment type="caution">
    <text evidence="3">Lacks conserved residue(s) required for the propagation of feature annotation.</text>
</comment>
<proteinExistence type="predicted"/>
<reference evidence="7" key="3">
    <citation type="submission" date="2023-05" db="EMBL/GenBank/DDBJ databases">
        <authorList>
            <person name="Smith C.H."/>
        </authorList>
    </citation>
    <scope>NUCLEOTIDE SEQUENCE</scope>
    <source>
        <strain evidence="7">CHS0354</strain>
        <tissue evidence="7">Mantle</tissue>
    </source>
</reference>
<dbReference type="SUPFAM" id="SSF57424">
    <property type="entry name" value="LDL receptor-like module"/>
    <property type="match status" value="1"/>
</dbReference>
<accession>A0AAE0W1C7</accession>
<dbReference type="PROSITE" id="PS01209">
    <property type="entry name" value="LDLRA_1"/>
    <property type="match status" value="1"/>
</dbReference>
<keyword evidence="2 3" id="KW-1015">Disulfide bond</keyword>
<evidence type="ECO:0000259" key="6">
    <source>
        <dbReference type="PROSITE" id="PS01180"/>
    </source>
</evidence>
<feature type="domain" description="CUB" evidence="6">
    <location>
        <begin position="174"/>
        <end position="296"/>
    </location>
</feature>
<evidence type="ECO:0000313" key="7">
    <source>
        <dbReference type="EMBL" id="KAK3597524.1"/>
    </source>
</evidence>
<reference evidence="7" key="2">
    <citation type="journal article" date="2021" name="Genome Biol. Evol.">
        <title>Developing a high-quality reference genome for a parasitic bivalve with doubly uniparental inheritance (Bivalvia: Unionida).</title>
        <authorList>
            <person name="Smith C.H."/>
        </authorList>
    </citation>
    <scope>NUCLEOTIDE SEQUENCE</scope>
    <source>
        <strain evidence="7">CHS0354</strain>
        <tissue evidence="7">Mantle</tissue>
    </source>
</reference>
<protein>
    <recommendedName>
        <fullName evidence="6">CUB domain-containing protein</fullName>
    </recommendedName>
</protein>
<gene>
    <name evidence="7" type="ORF">CHS0354_018122</name>
</gene>
<dbReference type="InterPro" id="IPR036055">
    <property type="entry name" value="LDL_receptor-like_sf"/>
</dbReference>
<dbReference type="EMBL" id="JAEAOA010001122">
    <property type="protein sequence ID" value="KAK3597524.1"/>
    <property type="molecule type" value="Genomic_DNA"/>
</dbReference>
<keyword evidence="1" id="KW-0677">Repeat</keyword>
<dbReference type="InterPro" id="IPR002172">
    <property type="entry name" value="LDrepeatLR_classA_rpt"/>
</dbReference>
<feature type="chain" id="PRO_5042066605" description="CUB domain-containing protein" evidence="5">
    <location>
        <begin position="19"/>
        <end position="616"/>
    </location>
</feature>
<feature type="signal peptide" evidence="5">
    <location>
        <begin position="1"/>
        <end position="18"/>
    </location>
</feature>
<evidence type="ECO:0000256" key="1">
    <source>
        <dbReference type="ARBA" id="ARBA00022737"/>
    </source>
</evidence>
<dbReference type="InterPro" id="IPR023415">
    <property type="entry name" value="LDLR_class-A_CS"/>
</dbReference>
<comment type="caution">
    <text evidence="7">The sequence shown here is derived from an EMBL/GenBank/DDBJ whole genome shotgun (WGS) entry which is preliminary data.</text>
</comment>
<dbReference type="Pfam" id="PF00431">
    <property type="entry name" value="CUB"/>
    <property type="match status" value="2"/>
</dbReference>
<evidence type="ECO:0000313" key="8">
    <source>
        <dbReference type="Proteomes" id="UP001195483"/>
    </source>
</evidence>
<dbReference type="InterPro" id="IPR035914">
    <property type="entry name" value="Sperma_CUB_dom_sf"/>
</dbReference>
<dbReference type="SUPFAM" id="SSF49854">
    <property type="entry name" value="Spermadhesin, CUB domain"/>
    <property type="match status" value="2"/>
</dbReference>
<sequence>MKTIVPTLTVWVWLVVNAGKGAKFSHLNLLTISPPPMTADYIDPRCWNFTYGKWENMEFYSPNYPNEYLNEVECVTYLEAPPGFNIELVFMEKFHIEQSDGCKYDFIELRDGPFGYSKPLARYCGDAFPEVIQTESRFLWARFKSDKLLQYSGFKAVYEYKIDGDYSQVQKQVCRVYLDKPPPDGILSSKDVPLVDPDQPEYPHADPIDCTWEIHVEKGSKVRISDLSLEFSKANECDVNIVEIYDGTTAESGREAVYCKGEPVDEFVSNTNRVFLRILGKRLAWKPTLKAVYTVFKEGPECNVQDFACDGKCISKSLVCNGRKNCPGGTDEENCNIFTQVASESSDSMPVHIIILAAVGGVLLTSVIIGVCITCRYKRLERRKRKEMLRQQEQQKKNTLEMAVLNSGNSKNVYAQAQKSSQGYYHSLPRPSGQATLMQHRNSFSKPPSEGDYGDHLSDSSTYKKFLQLEHTMDDEAVRCPSPSPSPYGQGPVFTTIVEHHPCPPGMTQEHQYWGGYGHPGQHGDNLASPTLAENLSKLAHYNTLHSQTAPNVTGGMTMEFKYDSSPNSYPSSKFRIKADGSYGWGDTPKFGKSLLYKNIDADATPDITREIETPT</sequence>
<dbReference type="CDD" id="cd00041">
    <property type="entry name" value="CUB"/>
    <property type="match status" value="2"/>
</dbReference>
<reference evidence="7" key="1">
    <citation type="journal article" date="2021" name="Genome Biol. Evol.">
        <title>A High-Quality Reference Genome for a Parasitic Bivalve with Doubly Uniparental Inheritance (Bivalvia: Unionida).</title>
        <authorList>
            <person name="Smith C.H."/>
        </authorList>
    </citation>
    <scope>NUCLEOTIDE SEQUENCE</scope>
    <source>
        <strain evidence="7">CHS0354</strain>
    </source>
</reference>
<dbReference type="Gene3D" id="4.10.400.10">
    <property type="entry name" value="Low-density Lipoprotein Receptor"/>
    <property type="match status" value="1"/>
</dbReference>
<dbReference type="InterPro" id="IPR000859">
    <property type="entry name" value="CUB_dom"/>
</dbReference>